<evidence type="ECO:0000256" key="1">
    <source>
        <dbReference type="SAM" id="MobiDB-lite"/>
    </source>
</evidence>
<keyword evidence="3" id="KW-1185">Reference proteome</keyword>
<dbReference type="EMBL" id="UYRW01004131">
    <property type="protein sequence ID" value="VDM92195.1"/>
    <property type="molecule type" value="Genomic_DNA"/>
</dbReference>
<evidence type="ECO:0000313" key="2">
    <source>
        <dbReference type="EMBL" id="VDM92195.1"/>
    </source>
</evidence>
<evidence type="ECO:0000313" key="3">
    <source>
        <dbReference type="Proteomes" id="UP000271087"/>
    </source>
</evidence>
<reference evidence="2 3" key="2">
    <citation type="submission" date="2018-08" db="EMBL/GenBank/DDBJ databases">
        <authorList>
            <person name="Laetsch R D."/>
            <person name="Stevens L."/>
            <person name="Kumar S."/>
            <person name="Blaxter L. M."/>
        </authorList>
    </citation>
    <scope>NUCLEOTIDE SEQUENCE [LARGE SCALE GENOMIC DNA]</scope>
</reference>
<name>A0A182ELP6_ONCOC</name>
<organism evidence="4">
    <name type="scientific">Onchocerca ochengi</name>
    <name type="common">Filarial nematode worm</name>
    <dbReference type="NCBI Taxonomy" id="42157"/>
    <lineage>
        <taxon>Eukaryota</taxon>
        <taxon>Metazoa</taxon>
        <taxon>Ecdysozoa</taxon>
        <taxon>Nematoda</taxon>
        <taxon>Chromadorea</taxon>
        <taxon>Rhabditida</taxon>
        <taxon>Spirurina</taxon>
        <taxon>Spiruromorpha</taxon>
        <taxon>Filarioidea</taxon>
        <taxon>Onchocercidae</taxon>
        <taxon>Onchocerca</taxon>
    </lineage>
</organism>
<protein>
    <submittedName>
        <fullName evidence="4">Transposase</fullName>
    </submittedName>
</protein>
<dbReference type="WBParaSite" id="nOo.2.0.1.t09036-RA">
    <property type="protein sequence ID" value="nOo.2.0.1.t09036-RA"/>
    <property type="gene ID" value="nOo.2.0.1.g09036"/>
</dbReference>
<accession>A0A182ELP6</accession>
<dbReference type="Proteomes" id="UP000271087">
    <property type="component" value="Unassembled WGS sequence"/>
</dbReference>
<proteinExistence type="predicted"/>
<sequence length="212" mass="22898">MLKDIACPSRKLRVGKSDTLYIYTDSGTTKNIAYPQVKWRGIVSRGRQTFLPPKRSNTQINDKDRRSNSKSSEFRGYQLDSSKRCNSGNNPTIHLNMLYADGEKAVAVRQKGLKSEAESADGDKTLAVNAWGDKATNGRAPGLGNVAVRADGPRRTSPNTDGDKIVGARKRGANVEAVNANGLNREAPKTDGVRAATVNAAGDRRDSCATFT</sequence>
<feature type="region of interest" description="Disordered" evidence="1">
    <location>
        <begin position="140"/>
        <end position="164"/>
    </location>
</feature>
<feature type="region of interest" description="Disordered" evidence="1">
    <location>
        <begin position="49"/>
        <end position="88"/>
    </location>
</feature>
<dbReference type="STRING" id="42157.A0A182ELP6"/>
<gene>
    <name evidence="2" type="ORF">NOO_LOCUS9036</name>
</gene>
<dbReference type="AlphaFoldDB" id="A0A182ELP6"/>
<reference evidence="4" key="1">
    <citation type="submission" date="2016-06" db="UniProtKB">
        <authorList>
            <consortium name="WormBaseParasite"/>
        </authorList>
    </citation>
    <scope>IDENTIFICATION</scope>
</reference>
<evidence type="ECO:0000313" key="4">
    <source>
        <dbReference type="WBParaSite" id="nOo.2.0.1.t09036-RA"/>
    </source>
</evidence>